<name>K0RLN0_THAOC</name>
<evidence type="ECO:0000313" key="3">
    <source>
        <dbReference type="Proteomes" id="UP000266841"/>
    </source>
</evidence>
<sequence length="93" mass="9940">MGRRRKSDHEDDGSQSSARSTGDGDEQEAVSTNEGPQEEEEDVGVDELAKGLGGVSLGPKLSVDQITAPKELRQVADMIKSGKFNKILILTAQ</sequence>
<comment type="caution">
    <text evidence="2">The sequence shown here is derived from an EMBL/GenBank/DDBJ whole genome shotgun (WGS) entry which is preliminary data.</text>
</comment>
<organism evidence="2 3">
    <name type="scientific">Thalassiosira oceanica</name>
    <name type="common">Marine diatom</name>
    <dbReference type="NCBI Taxonomy" id="159749"/>
    <lineage>
        <taxon>Eukaryota</taxon>
        <taxon>Sar</taxon>
        <taxon>Stramenopiles</taxon>
        <taxon>Ochrophyta</taxon>
        <taxon>Bacillariophyta</taxon>
        <taxon>Coscinodiscophyceae</taxon>
        <taxon>Thalassiosirophycidae</taxon>
        <taxon>Thalassiosirales</taxon>
        <taxon>Thalassiosiraceae</taxon>
        <taxon>Thalassiosira</taxon>
    </lineage>
</organism>
<proteinExistence type="predicted"/>
<reference evidence="2 3" key="1">
    <citation type="journal article" date="2012" name="Genome Biol.">
        <title>Genome and low-iron response of an oceanic diatom adapted to chronic iron limitation.</title>
        <authorList>
            <person name="Lommer M."/>
            <person name="Specht M."/>
            <person name="Roy A.S."/>
            <person name="Kraemer L."/>
            <person name="Andreson R."/>
            <person name="Gutowska M.A."/>
            <person name="Wolf J."/>
            <person name="Bergner S.V."/>
            <person name="Schilhabel M.B."/>
            <person name="Klostermeier U.C."/>
            <person name="Beiko R.G."/>
            <person name="Rosenstiel P."/>
            <person name="Hippler M."/>
            <person name="Laroche J."/>
        </authorList>
    </citation>
    <scope>NUCLEOTIDE SEQUENCE [LARGE SCALE GENOMIC DNA]</scope>
    <source>
        <strain evidence="2 3">CCMP1005</strain>
    </source>
</reference>
<protein>
    <submittedName>
        <fullName evidence="2">Uncharacterized protein</fullName>
    </submittedName>
</protein>
<dbReference type="EMBL" id="AGNL01035565">
    <property type="protein sequence ID" value="EJK54618.1"/>
    <property type="molecule type" value="Genomic_DNA"/>
</dbReference>
<feature type="region of interest" description="Disordered" evidence="1">
    <location>
        <begin position="1"/>
        <end position="61"/>
    </location>
</feature>
<dbReference type="OrthoDB" id="420264at2759"/>
<feature type="compositionally biased region" description="Acidic residues" evidence="1">
    <location>
        <begin position="36"/>
        <end position="45"/>
    </location>
</feature>
<accession>K0RLN0</accession>
<evidence type="ECO:0000313" key="2">
    <source>
        <dbReference type="EMBL" id="EJK54618.1"/>
    </source>
</evidence>
<feature type="non-terminal residue" evidence="2">
    <location>
        <position position="93"/>
    </location>
</feature>
<gene>
    <name evidence="2" type="ORF">THAOC_25736</name>
</gene>
<keyword evidence="3" id="KW-1185">Reference proteome</keyword>
<dbReference type="AlphaFoldDB" id="K0RLN0"/>
<evidence type="ECO:0000256" key="1">
    <source>
        <dbReference type="SAM" id="MobiDB-lite"/>
    </source>
</evidence>
<dbReference type="Proteomes" id="UP000266841">
    <property type="component" value="Unassembled WGS sequence"/>
</dbReference>